<reference evidence="1" key="1">
    <citation type="submission" date="2021-08" db="EMBL/GenBank/DDBJ databases">
        <authorList>
            <person name="Shitrit D."/>
            <person name="Kirzner S."/>
            <person name="Dekel-Bird N.P."/>
            <person name="Avrani S."/>
            <person name="Sabehi G."/>
            <person name="Perkarsky I."/>
            <person name="Peleg M."/>
            <person name="Tahan R."/>
            <person name="Kondratyeva K."/>
            <person name="Lindell D."/>
        </authorList>
    </citation>
    <scope>NUCLEOTIDE SEQUENCE</scope>
</reference>
<evidence type="ECO:0000313" key="1">
    <source>
        <dbReference type="EMBL" id="UAW01085.1"/>
    </source>
</evidence>
<dbReference type="Proteomes" id="UP000828768">
    <property type="component" value="Segment"/>
</dbReference>
<sequence>MATKLNKLAAVNILLSNIGQAPVTAIDNANPMVAMAANLIDEVTNNLQAEGWTFNTEQAYPFQPAADGCIYITDNILQLDAGYYSTNDTVQRNGKLYNKRTHSYQFEGKQEFDVVWLVEFDDMPDAFKNYVSMRAANLFAGRSVGSAEAVKFGEREEMMARAAMLEYETQQGDYNMLGTADNMNSPQTYRPNSVLTRY</sequence>
<protein>
    <submittedName>
        <fullName evidence="1">Tail tubular protein A</fullName>
    </submittedName>
</protein>
<evidence type="ECO:0000313" key="2">
    <source>
        <dbReference type="Proteomes" id="UP000828768"/>
    </source>
</evidence>
<keyword evidence="2" id="KW-1185">Reference proteome</keyword>
<dbReference type="Pfam" id="PF17212">
    <property type="entry name" value="Tube"/>
    <property type="match status" value="1"/>
</dbReference>
<accession>A0AAE9BPX9</accession>
<proteinExistence type="predicted"/>
<organism evidence="1 2">
    <name type="scientific">Synechococcus T7-like virus S-TIP28</name>
    <dbReference type="NCBI Taxonomy" id="1332140"/>
    <lineage>
        <taxon>Viruses</taxon>
        <taxon>Duplodnaviria</taxon>
        <taxon>Heunggongvirae</taxon>
        <taxon>Uroviricota</taxon>
        <taxon>Caudoviricetes</taxon>
        <taxon>Autographivirales</taxon>
        <taxon>Autographivirales incertae sedis</taxon>
        <taxon>Tiranvirus</taxon>
        <taxon>Tiranvirus STIP28</taxon>
    </lineage>
</organism>
<dbReference type="EMBL" id="MZ803112">
    <property type="protein sequence ID" value="UAW01085.1"/>
    <property type="molecule type" value="Genomic_DNA"/>
</dbReference>
<name>A0AAE9BPX9_9CAUD</name>
<dbReference type="InterPro" id="IPR033767">
    <property type="entry name" value="Tail_Gp11"/>
</dbReference>
<gene>
    <name evidence="1" type="ORF">STIP28_43</name>
</gene>